<gene>
    <name evidence="7" type="ORF">OEG82_14830</name>
</gene>
<proteinExistence type="inferred from homology"/>
<comment type="similarity">
    <text evidence="2">Belongs to the methyl-accepting chemotaxis (MCP) protein family.</text>
</comment>
<feature type="transmembrane region" description="Helical" evidence="5">
    <location>
        <begin position="142"/>
        <end position="162"/>
    </location>
</feature>
<keyword evidence="5" id="KW-0812">Transmembrane</keyword>
<comment type="caution">
    <text evidence="7">The sequence shown here is derived from an EMBL/GenBank/DDBJ whole genome shotgun (WGS) entry which is preliminary data.</text>
</comment>
<keyword evidence="1" id="KW-0145">Chemotaxis</keyword>
<evidence type="ECO:0000313" key="7">
    <source>
        <dbReference type="EMBL" id="MCY0095286.1"/>
    </source>
</evidence>
<feature type="transmembrane region" description="Helical" evidence="5">
    <location>
        <begin position="64"/>
        <end position="85"/>
    </location>
</feature>
<evidence type="ECO:0000256" key="2">
    <source>
        <dbReference type="ARBA" id="ARBA00029447"/>
    </source>
</evidence>
<dbReference type="InterPro" id="IPR003660">
    <property type="entry name" value="HAMP_dom"/>
</dbReference>
<evidence type="ECO:0000313" key="8">
    <source>
        <dbReference type="Proteomes" id="UP001081283"/>
    </source>
</evidence>
<accession>A0ABT3YHC8</accession>
<dbReference type="Proteomes" id="UP001081283">
    <property type="component" value="Unassembled WGS sequence"/>
</dbReference>
<evidence type="ECO:0000256" key="5">
    <source>
        <dbReference type="SAM" id="Phobius"/>
    </source>
</evidence>
<keyword evidence="5" id="KW-0472">Membrane</keyword>
<feature type="transmembrane region" description="Helical" evidence="5">
    <location>
        <begin position="38"/>
        <end position="57"/>
    </location>
</feature>
<feature type="transmembrane region" description="Helical" evidence="5">
    <location>
        <begin position="115"/>
        <end position="136"/>
    </location>
</feature>
<dbReference type="SUPFAM" id="SSF58104">
    <property type="entry name" value="Methyl-accepting chemotaxis protein (MCP) signaling domain"/>
    <property type="match status" value="1"/>
</dbReference>
<feature type="domain" description="HAMP" evidence="6">
    <location>
        <begin position="217"/>
        <end position="269"/>
    </location>
</feature>
<dbReference type="InterPro" id="IPR051310">
    <property type="entry name" value="MCP_chemotaxis"/>
</dbReference>
<organism evidence="7 8">
    <name type="scientific">Hoeflea ulvae</name>
    <dbReference type="NCBI Taxonomy" id="2983764"/>
    <lineage>
        <taxon>Bacteria</taxon>
        <taxon>Pseudomonadati</taxon>
        <taxon>Pseudomonadota</taxon>
        <taxon>Alphaproteobacteria</taxon>
        <taxon>Hyphomicrobiales</taxon>
        <taxon>Rhizobiaceae</taxon>
        <taxon>Hoeflea</taxon>
    </lineage>
</organism>
<dbReference type="EMBL" id="JAOVZQ010000001">
    <property type="protein sequence ID" value="MCY0095286.1"/>
    <property type="molecule type" value="Genomic_DNA"/>
</dbReference>
<dbReference type="PANTHER" id="PTHR43531">
    <property type="entry name" value="PROTEIN ICFG"/>
    <property type="match status" value="1"/>
</dbReference>
<evidence type="ECO:0000256" key="1">
    <source>
        <dbReference type="ARBA" id="ARBA00022500"/>
    </source>
</evidence>
<feature type="transmembrane region" description="Helical" evidence="5">
    <location>
        <begin position="91"/>
        <end position="108"/>
    </location>
</feature>
<feature type="region of interest" description="Disordered" evidence="4">
    <location>
        <begin position="362"/>
        <end position="391"/>
    </location>
</feature>
<reference evidence="7" key="1">
    <citation type="submission" date="2022-10" db="EMBL/GenBank/DDBJ databases">
        <title>Hoeflea sp. J2-29, isolated from marine algae.</title>
        <authorList>
            <person name="Kristyanto S."/>
            <person name="Kim J.M."/>
            <person name="Jeon C.O."/>
        </authorList>
    </citation>
    <scope>NUCLEOTIDE SEQUENCE</scope>
    <source>
        <strain evidence="7">J2-29</strain>
    </source>
</reference>
<keyword evidence="3" id="KW-0175">Coiled coil</keyword>
<feature type="transmembrane region" description="Helical" evidence="5">
    <location>
        <begin position="12"/>
        <end position="32"/>
    </location>
</feature>
<keyword evidence="8" id="KW-1185">Reference proteome</keyword>
<evidence type="ECO:0000256" key="4">
    <source>
        <dbReference type="SAM" id="MobiDB-lite"/>
    </source>
</evidence>
<sequence length="391" mass="42881">MIYMNKLRNQAAIAIVSLLWINLGLMGLRAWWGMDADPAILLGGGAAIAAAATLTWWHDRTGTATQVSTALALAASVALLVYAFSGSPLQIDVHMYFFASLAICAAWVDWRAILAFASFTALHHLVLYLVLPAAVFPGAADIGRVVLHAVILVVEAGALLALGRSLAKAFVQNDKAIRKAQIATDQAAELSSKVKLAQQQILDDADLRDSERSRDNERLQTAMDALGRGLHQLAQGDLRFRLTDSFDGSLDKLRGDFNSSMETLEQLVAGLSRSAREMRHGSNSVFADAEHISQRTEQQAVSLEQTAAAIDRITGNVQTAFTRAGEASQLVVEATEERVGFRSHRHQCGQRHDRDREFILPDRHHHQGDRRHCVPDQPAGTQCRCRGRPRR</sequence>
<keyword evidence="5" id="KW-1133">Transmembrane helix</keyword>
<name>A0ABT3YHC8_9HYPH</name>
<protein>
    <submittedName>
        <fullName evidence="7">Methyl-accepting chemotaxis protein</fullName>
    </submittedName>
</protein>
<dbReference type="PANTHER" id="PTHR43531:SF11">
    <property type="entry name" value="METHYL-ACCEPTING CHEMOTAXIS PROTEIN 3"/>
    <property type="match status" value="1"/>
</dbReference>
<evidence type="ECO:0000256" key="3">
    <source>
        <dbReference type="SAM" id="Coils"/>
    </source>
</evidence>
<feature type="coiled-coil region" evidence="3">
    <location>
        <begin position="173"/>
        <end position="200"/>
    </location>
</feature>
<evidence type="ECO:0000259" key="6">
    <source>
        <dbReference type="PROSITE" id="PS50885"/>
    </source>
</evidence>
<dbReference type="RefSeq" id="WP_267613175.1">
    <property type="nucleotide sequence ID" value="NZ_JAOVZQ010000001.1"/>
</dbReference>
<dbReference type="PROSITE" id="PS50885">
    <property type="entry name" value="HAMP"/>
    <property type="match status" value="1"/>
</dbReference>
<dbReference type="Gene3D" id="1.10.287.950">
    <property type="entry name" value="Methyl-accepting chemotaxis protein"/>
    <property type="match status" value="1"/>
</dbReference>